<comment type="caution">
    <text evidence="2">The sequence shown here is derived from an EMBL/GenBank/DDBJ whole genome shotgun (WGS) entry which is preliminary data.</text>
</comment>
<evidence type="ECO:0000313" key="2">
    <source>
        <dbReference type="EMBL" id="MFD1178730.1"/>
    </source>
</evidence>
<gene>
    <name evidence="2" type="ORF">ACFQ3W_20865</name>
</gene>
<dbReference type="RefSeq" id="WP_379321167.1">
    <property type="nucleotide sequence ID" value="NZ_JBHTLM010000019.1"/>
</dbReference>
<dbReference type="GO" id="GO:0032259">
    <property type="term" value="P:methylation"/>
    <property type="evidence" value="ECO:0007669"/>
    <property type="project" value="UniProtKB-KW"/>
</dbReference>
<dbReference type="InterPro" id="IPR041698">
    <property type="entry name" value="Methyltransf_25"/>
</dbReference>
<organism evidence="2 3">
    <name type="scientific">Paenibacillus puldeungensis</name>
    <dbReference type="NCBI Taxonomy" id="696536"/>
    <lineage>
        <taxon>Bacteria</taxon>
        <taxon>Bacillati</taxon>
        <taxon>Bacillota</taxon>
        <taxon>Bacilli</taxon>
        <taxon>Bacillales</taxon>
        <taxon>Paenibacillaceae</taxon>
        <taxon>Paenibacillus</taxon>
    </lineage>
</organism>
<dbReference type="PANTHER" id="PTHR43591:SF110">
    <property type="entry name" value="RHODANESE DOMAIN-CONTAINING PROTEIN"/>
    <property type="match status" value="1"/>
</dbReference>
<evidence type="ECO:0000313" key="3">
    <source>
        <dbReference type="Proteomes" id="UP001597262"/>
    </source>
</evidence>
<dbReference type="GO" id="GO:0008168">
    <property type="term" value="F:methyltransferase activity"/>
    <property type="evidence" value="ECO:0007669"/>
    <property type="project" value="UniProtKB-KW"/>
</dbReference>
<dbReference type="EMBL" id="JBHTLM010000019">
    <property type="protein sequence ID" value="MFD1178730.1"/>
    <property type="molecule type" value="Genomic_DNA"/>
</dbReference>
<keyword evidence="3" id="KW-1185">Reference proteome</keyword>
<dbReference type="PANTHER" id="PTHR43591">
    <property type="entry name" value="METHYLTRANSFERASE"/>
    <property type="match status" value="1"/>
</dbReference>
<dbReference type="Gene3D" id="2.20.25.110">
    <property type="entry name" value="S-adenosyl-L-methionine-dependent methyltransferases"/>
    <property type="match status" value="1"/>
</dbReference>
<protein>
    <submittedName>
        <fullName evidence="2">Class I SAM-dependent methyltransferase</fullName>
        <ecNumber evidence="2">2.1.1.-</ecNumber>
    </submittedName>
</protein>
<dbReference type="CDD" id="cd02440">
    <property type="entry name" value="AdoMet_MTases"/>
    <property type="match status" value="1"/>
</dbReference>
<dbReference type="SUPFAM" id="SSF53335">
    <property type="entry name" value="S-adenosyl-L-methionine-dependent methyltransferases"/>
    <property type="match status" value="1"/>
</dbReference>
<dbReference type="Gene3D" id="3.40.50.150">
    <property type="entry name" value="Vaccinia Virus protein VP39"/>
    <property type="match status" value="1"/>
</dbReference>
<sequence length="250" mass="28312">MSEWYELSFGEDYLLVYKHRDFQGAKHEVQKMIAWLGLPKGAKVLDLCCGMGRHSMALVEAGYTVTGVDLSDVLLREAKGNDTAGHVKWYKADMRKLPLAGGFDAVVNLFTSFGYFETDEEHIQVLQEIARMLKPGGRFIIDFLNPAYTAAHLVPHSERVDEGQLISEHRCIENGYVKKTIDISKADSDLDGTTNQPRRYMERIKLYSKDDFAVMLERAGLVLEKVHGAYDEESYDPDTSPRMIMVGLRP</sequence>
<proteinExistence type="predicted"/>
<feature type="domain" description="Methyltransferase" evidence="1">
    <location>
        <begin position="44"/>
        <end position="137"/>
    </location>
</feature>
<dbReference type="Proteomes" id="UP001597262">
    <property type="component" value="Unassembled WGS sequence"/>
</dbReference>
<name>A0ABW3S429_9BACL</name>
<dbReference type="InterPro" id="IPR029063">
    <property type="entry name" value="SAM-dependent_MTases_sf"/>
</dbReference>
<accession>A0ABW3S429</accession>
<keyword evidence="2" id="KW-0489">Methyltransferase</keyword>
<evidence type="ECO:0000259" key="1">
    <source>
        <dbReference type="Pfam" id="PF13649"/>
    </source>
</evidence>
<dbReference type="Pfam" id="PF13649">
    <property type="entry name" value="Methyltransf_25"/>
    <property type="match status" value="1"/>
</dbReference>
<keyword evidence="2" id="KW-0808">Transferase</keyword>
<dbReference type="EC" id="2.1.1.-" evidence="2"/>
<reference evidence="3" key="1">
    <citation type="journal article" date="2019" name="Int. J. Syst. Evol. Microbiol.">
        <title>The Global Catalogue of Microorganisms (GCM) 10K type strain sequencing project: providing services to taxonomists for standard genome sequencing and annotation.</title>
        <authorList>
            <consortium name="The Broad Institute Genomics Platform"/>
            <consortium name="The Broad Institute Genome Sequencing Center for Infectious Disease"/>
            <person name="Wu L."/>
            <person name="Ma J."/>
        </authorList>
    </citation>
    <scope>NUCLEOTIDE SEQUENCE [LARGE SCALE GENOMIC DNA]</scope>
    <source>
        <strain evidence="3">CCUG 59189</strain>
    </source>
</reference>